<keyword evidence="1" id="KW-0472">Membrane</keyword>
<feature type="transmembrane region" description="Helical" evidence="1">
    <location>
        <begin position="72"/>
        <end position="91"/>
    </location>
</feature>
<feature type="transmembrane region" description="Helical" evidence="1">
    <location>
        <begin position="35"/>
        <end position="52"/>
    </location>
</feature>
<name>A0ABT4RU98_9ACTN</name>
<evidence type="ECO:0008006" key="4">
    <source>
        <dbReference type="Google" id="ProtNLM"/>
    </source>
</evidence>
<keyword evidence="1" id="KW-1133">Transmembrane helix</keyword>
<feature type="transmembrane region" description="Helical" evidence="1">
    <location>
        <begin position="12"/>
        <end position="29"/>
    </location>
</feature>
<gene>
    <name evidence="2" type="ORF">OJ962_31015</name>
</gene>
<evidence type="ECO:0000256" key="1">
    <source>
        <dbReference type="SAM" id="Phobius"/>
    </source>
</evidence>
<proteinExistence type="predicted"/>
<dbReference type="Proteomes" id="UP001147700">
    <property type="component" value="Unassembled WGS sequence"/>
</dbReference>
<accession>A0ABT4RU98</accession>
<feature type="transmembrane region" description="Helical" evidence="1">
    <location>
        <begin position="97"/>
        <end position="117"/>
    </location>
</feature>
<dbReference type="RefSeq" id="WP_270006832.1">
    <property type="nucleotide sequence ID" value="NZ_JAPCID010000070.1"/>
</dbReference>
<evidence type="ECO:0000313" key="3">
    <source>
        <dbReference type="Proteomes" id="UP001147700"/>
    </source>
</evidence>
<organism evidence="2 3">
    <name type="scientific">Solirubrobacter deserti</name>
    <dbReference type="NCBI Taxonomy" id="2282478"/>
    <lineage>
        <taxon>Bacteria</taxon>
        <taxon>Bacillati</taxon>
        <taxon>Actinomycetota</taxon>
        <taxon>Thermoleophilia</taxon>
        <taxon>Solirubrobacterales</taxon>
        <taxon>Solirubrobacteraceae</taxon>
        <taxon>Solirubrobacter</taxon>
    </lineage>
</organism>
<protein>
    <recommendedName>
        <fullName evidence="4">DUF2178 domain-containing protein</fullName>
    </recommendedName>
</protein>
<evidence type="ECO:0000313" key="2">
    <source>
        <dbReference type="EMBL" id="MDA0141958.1"/>
    </source>
</evidence>
<reference evidence="2" key="1">
    <citation type="submission" date="2022-10" db="EMBL/GenBank/DDBJ databases">
        <title>The WGS of Solirubrobacter sp. CPCC 204708.</title>
        <authorList>
            <person name="Jiang Z."/>
        </authorList>
    </citation>
    <scope>NUCLEOTIDE SEQUENCE</scope>
    <source>
        <strain evidence="2">CPCC 204708</strain>
    </source>
</reference>
<dbReference type="EMBL" id="JAPCID010000070">
    <property type="protein sequence ID" value="MDA0141958.1"/>
    <property type="molecule type" value="Genomic_DNA"/>
</dbReference>
<keyword evidence="1" id="KW-0812">Transmembrane</keyword>
<comment type="caution">
    <text evidence="2">The sequence shown here is derived from an EMBL/GenBank/DDBJ whole genome shotgun (WGS) entry which is preliminary data.</text>
</comment>
<sequence length="123" mass="13744">MGPDRNAHIRNFGIVLLLAVAVWLVPGGGTGANTIRNIFSVLFLGGMFFFGYRLYMEHRDTILGLEERQRGLLYGASALALFALIATSRLWNELALLGGMLWLLMLGAAGWAIYSVWRSYRTY</sequence>
<keyword evidence="3" id="KW-1185">Reference proteome</keyword>